<gene>
    <name evidence="3" type="ORF">JQS43_19670</name>
    <name evidence="4" type="ORF">JQS43_21205</name>
    <name evidence="5" type="ORF">JQS43_22185</name>
    <name evidence="6" type="ORF">JQS43_24550</name>
</gene>
<dbReference type="EMBL" id="CP070499">
    <property type="protein sequence ID" value="QSB14030.1"/>
    <property type="molecule type" value="Genomic_DNA"/>
</dbReference>
<reference evidence="6" key="1">
    <citation type="submission" date="2021-02" db="EMBL/GenBank/DDBJ databases">
        <title>Natrosporangium hydrolyticum gen. nov., sp. nov, a haloalkaliphilic actinobacterium from a soda solonchak soil.</title>
        <authorList>
            <person name="Sorokin D.Y."/>
            <person name="Khijniak T.V."/>
            <person name="Zakharycheva A.P."/>
            <person name="Boueva O.V."/>
            <person name="Ariskina E.V."/>
            <person name="Hahnke R.L."/>
            <person name="Bunk B."/>
            <person name="Sproer C."/>
            <person name="Schumann P."/>
            <person name="Evtushenko L.I."/>
            <person name="Kublanov I.V."/>
        </authorList>
    </citation>
    <scope>NUCLEOTIDE SEQUENCE</scope>
    <source>
        <strain evidence="6">DSM 106523</strain>
    </source>
</reference>
<dbReference type="SUPFAM" id="SSF53098">
    <property type="entry name" value="Ribonuclease H-like"/>
    <property type="match status" value="1"/>
</dbReference>
<protein>
    <submittedName>
        <fullName evidence="6">IS4 family transposase</fullName>
    </submittedName>
</protein>
<evidence type="ECO:0000259" key="1">
    <source>
        <dbReference type="Pfam" id="PF01609"/>
    </source>
</evidence>
<evidence type="ECO:0000313" key="5">
    <source>
        <dbReference type="EMBL" id="QSB14195.1"/>
    </source>
</evidence>
<dbReference type="InterPro" id="IPR002559">
    <property type="entry name" value="Transposase_11"/>
</dbReference>
<dbReference type="KEGG" id="nhy:JQS43_21205"/>
<dbReference type="EMBL" id="CP070499">
    <property type="protein sequence ID" value="QSB14195.1"/>
    <property type="molecule type" value="Genomic_DNA"/>
</dbReference>
<dbReference type="InterPro" id="IPR047952">
    <property type="entry name" value="Transpos_IS4"/>
</dbReference>
<proteinExistence type="predicted"/>
<evidence type="ECO:0000313" key="7">
    <source>
        <dbReference type="Proteomes" id="UP000662857"/>
    </source>
</evidence>
<dbReference type="Pfam" id="PF13006">
    <property type="entry name" value="Nterm_IS4"/>
    <property type="match status" value="1"/>
</dbReference>
<organism evidence="6 7">
    <name type="scientific">Natronosporangium hydrolyticum</name>
    <dbReference type="NCBI Taxonomy" id="2811111"/>
    <lineage>
        <taxon>Bacteria</taxon>
        <taxon>Bacillati</taxon>
        <taxon>Actinomycetota</taxon>
        <taxon>Actinomycetes</taxon>
        <taxon>Micromonosporales</taxon>
        <taxon>Micromonosporaceae</taxon>
        <taxon>Natronosporangium</taxon>
    </lineage>
</organism>
<accession>A0A895YB17</accession>
<dbReference type="KEGG" id="nhy:JQS43_19670"/>
<feature type="domain" description="Transposase IS4-like" evidence="1">
    <location>
        <begin position="137"/>
        <end position="375"/>
    </location>
</feature>
<dbReference type="EMBL" id="CP070499">
    <property type="protein sequence ID" value="QSB13762.1"/>
    <property type="molecule type" value="Genomic_DNA"/>
</dbReference>
<feature type="domain" description="Transposase IS4 N-terminal" evidence="2">
    <location>
        <begin position="23"/>
        <end position="118"/>
    </location>
</feature>
<dbReference type="PANTHER" id="PTHR37529:SF1">
    <property type="entry name" value="TRANSPOSASE INSG FOR INSERTION SEQUENCE ELEMENT IS4-RELATED"/>
    <property type="match status" value="1"/>
</dbReference>
<evidence type="ECO:0000313" key="4">
    <source>
        <dbReference type="EMBL" id="QSB14030.1"/>
    </source>
</evidence>
<dbReference type="InterPro" id="IPR024473">
    <property type="entry name" value="Transposases_IS4_N"/>
</dbReference>
<dbReference type="GO" id="GO:0004803">
    <property type="term" value="F:transposase activity"/>
    <property type="evidence" value="ECO:0007669"/>
    <property type="project" value="InterPro"/>
</dbReference>
<dbReference type="NCBIfam" id="NF033592">
    <property type="entry name" value="transpos_IS4_1"/>
    <property type="match status" value="1"/>
</dbReference>
<dbReference type="Proteomes" id="UP000662857">
    <property type="component" value="Chromosome"/>
</dbReference>
<keyword evidence="7" id="KW-1185">Reference proteome</keyword>
<evidence type="ECO:0000313" key="3">
    <source>
        <dbReference type="EMBL" id="QSB13762.1"/>
    </source>
</evidence>
<name>A0A895YB17_9ACTN</name>
<dbReference type="GO" id="GO:0006313">
    <property type="term" value="P:DNA transposition"/>
    <property type="evidence" value="ECO:0007669"/>
    <property type="project" value="InterPro"/>
</dbReference>
<dbReference type="PANTHER" id="PTHR37529">
    <property type="entry name" value="TRANSPOSASE INSG FOR INSERTION SEQUENCE ELEMENT IS4-RELATED"/>
    <property type="match status" value="1"/>
</dbReference>
<dbReference type="Pfam" id="PF01609">
    <property type="entry name" value="DDE_Tnp_1"/>
    <property type="match status" value="1"/>
</dbReference>
<dbReference type="KEGG" id="nhy:JQS43_24550"/>
<dbReference type="EMBL" id="CP070499">
    <property type="protein sequence ID" value="QSB14601.1"/>
    <property type="molecule type" value="Genomic_DNA"/>
</dbReference>
<evidence type="ECO:0000313" key="6">
    <source>
        <dbReference type="EMBL" id="QSB14601.1"/>
    </source>
</evidence>
<sequence>MAVPQGQEDEQVSGDRLTDHIGLGVLSARFGRDLIEEVINDTGVREKRRRLLPAHVMIRYAIALGLYSNESYEEVMRRLVGNLRKLGSWVDDWQVPTASAICQARKRLGAAPVKELFDRAAVPIATTGTKGAWLARRRLMAIDGTSFDVPDSDANVEHFGRIGSGPKASAFPKLQVMALAECGTRAIVAAVPGAARAGERTLAAELVDKIEPDMLVTADAGLYSWELFNSFADTGADLLWRIGASVSIGHLRWLADGSYLALIYRPGLDADRRARLAAAAKTGAEVPAELARLVRVVEYTVPDRNPGGELIAVVTTMLDPRQVDAGELAGAYHQRWEEESAIDEVKTDLRGRGQVLRSKTPELVEQELWGLLLAHYGIRALLVDAADEAGYDPDRTSFIRGLRVVRRQVTDQAAISP</sequence>
<dbReference type="RefSeq" id="WP_239675868.1">
    <property type="nucleotide sequence ID" value="NZ_CP070499.1"/>
</dbReference>
<dbReference type="AlphaFoldDB" id="A0A895YB17"/>
<evidence type="ECO:0000259" key="2">
    <source>
        <dbReference type="Pfam" id="PF13006"/>
    </source>
</evidence>
<dbReference type="KEGG" id="nhy:JQS43_22185"/>
<dbReference type="GO" id="GO:0003677">
    <property type="term" value="F:DNA binding"/>
    <property type="evidence" value="ECO:0007669"/>
    <property type="project" value="InterPro"/>
</dbReference>
<dbReference type="InterPro" id="IPR012337">
    <property type="entry name" value="RNaseH-like_sf"/>
</dbReference>